<dbReference type="Pfam" id="PF13379">
    <property type="entry name" value="NMT1_2"/>
    <property type="match status" value="1"/>
</dbReference>
<dbReference type="EMBL" id="BSPC01000034">
    <property type="protein sequence ID" value="GLS20735.1"/>
    <property type="molecule type" value="Genomic_DNA"/>
</dbReference>
<keyword evidence="2" id="KW-1185">Reference proteome</keyword>
<dbReference type="InterPro" id="IPR006311">
    <property type="entry name" value="TAT_signal"/>
</dbReference>
<dbReference type="PROSITE" id="PS51318">
    <property type="entry name" value="TAT"/>
    <property type="match status" value="1"/>
</dbReference>
<reference evidence="2" key="1">
    <citation type="journal article" date="2019" name="Int. J. Syst. Evol. Microbiol.">
        <title>The Global Catalogue of Microorganisms (GCM) 10K type strain sequencing project: providing services to taxonomists for standard genome sequencing and annotation.</title>
        <authorList>
            <consortium name="The Broad Institute Genomics Platform"/>
            <consortium name="The Broad Institute Genome Sequencing Center for Infectious Disease"/>
            <person name="Wu L."/>
            <person name="Ma J."/>
        </authorList>
    </citation>
    <scope>NUCLEOTIDE SEQUENCE [LARGE SCALE GENOMIC DNA]</scope>
    <source>
        <strain evidence="2">NBRC 101365</strain>
    </source>
</reference>
<dbReference type="RefSeq" id="WP_284313818.1">
    <property type="nucleotide sequence ID" value="NZ_BSPC01000034.1"/>
</dbReference>
<gene>
    <name evidence="1" type="ORF">GCM10007874_37520</name>
</gene>
<accession>A0ABQ6CKN7</accession>
<sequence length="354" mass="37929">MSIITRRQTLKIAAAATATGALFMTGWPKRATAAATDKLIFGTVPYISSGPLFIAQAKGYFEKVGIDLDARYFVDGGLAMPALAAGEIDISVTPCNVGFYNMVAKGTPVRVFMDRGREAAGRGSQAILVSNKLYAGGFHNLDGFKDGTGKTISEAVPGSVGHYLFSKAFKRAGLTSDVAEWKWGLDASSALKLMVAGNLDMVEVSMPGALAAERKGAGHIIAWGDEISPDMQLATMSANETLLNERKDVVVRFCMVMLQAYREFMAAADSGDAEIVKILAKATELPEALIDAARPRWSAMALDGLPGKQAILAQQAFWHEEVKLLERTADADKLFDLTAVTEAKARLADKNPFI</sequence>
<protein>
    <recommendedName>
        <fullName evidence="3">NitT/TauT family transport system substrate-binding protein</fullName>
    </recommendedName>
</protein>
<dbReference type="PANTHER" id="PTHR30024">
    <property type="entry name" value="ALIPHATIC SULFONATES-BINDING PROTEIN-RELATED"/>
    <property type="match status" value="1"/>
</dbReference>
<evidence type="ECO:0000313" key="2">
    <source>
        <dbReference type="Proteomes" id="UP001156882"/>
    </source>
</evidence>
<dbReference type="SUPFAM" id="SSF53850">
    <property type="entry name" value="Periplasmic binding protein-like II"/>
    <property type="match status" value="1"/>
</dbReference>
<name>A0ABQ6CKN7_9HYPH</name>
<proteinExistence type="predicted"/>
<organism evidence="1 2">
    <name type="scientific">Labrys miyagiensis</name>
    <dbReference type="NCBI Taxonomy" id="346912"/>
    <lineage>
        <taxon>Bacteria</taxon>
        <taxon>Pseudomonadati</taxon>
        <taxon>Pseudomonadota</taxon>
        <taxon>Alphaproteobacteria</taxon>
        <taxon>Hyphomicrobiales</taxon>
        <taxon>Xanthobacteraceae</taxon>
        <taxon>Labrys</taxon>
    </lineage>
</organism>
<evidence type="ECO:0000313" key="1">
    <source>
        <dbReference type="EMBL" id="GLS20735.1"/>
    </source>
</evidence>
<dbReference type="Gene3D" id="3.40.190.10">
    <property type="entry name" value="Periplasmic binding protein-like II"/>
    <property type="match status" value="2"/>
</dbReference>
<dbReference type="Proteomes" id="UP001156882">
    <property type="component" value="Unassembled WGS sequence"/>
</dbReference>
<dbReference type="PANTHER" id="PTHR30024:SF42">
    <property type="entry name" value="ALIPHATIC SULFONATES-BINDING PROTEIN-RELATED"/>
    <property type="match status" value="1"/>
</dbReference>
<comment type="caution">
    <text evidence="1">The sequence shown here is derived from an EMBL/GenBank/DDBJ whole genome shotgun (WGS) entry which is preliminary data.</text>
</comment>
<evidence type="ECO:0008006" key="3">
    <source>
        <dbReference type="Google" id="ProtNLM"/>
    </source>
</evidence>